<evidence type="ECO:0000313" key="2">
    <source>
        <dbReference type="Proteomes" id="UP000663824"/>
    </source>
</evidence>
<name>A0A816VTS2_9BILA</name>
<organism evidence="1 2">
    <name type="scientific">Rotaria magnacalcarata</name>
    <dbReference type="NCBI Taxonomy" id="392030"/>
    <lineage>
        <taxon>Eukaryota</taxon>
        <taxon>Metazoa</taxon>
        <taxon>Spiralia</taxon>
        <taxon>Gnathifera</taxon>
        <taxon>Rotifera</taxon>
        <taxon>Eurotatoria</taxon>
        <taxon>Bdelloidea</taxon>
        <taxon>Philodinida</taxon>
        <taxon>Philodinidae</taxon>
        <taxon>Rotaria</taxon>
    </lineage>
</organism>
<accession>A0A816VTS2</accession>
<reference evidence="1" key="1">
    <citation type="submission" date="2021-02" db="EMBL/GenBank/DDBJ databases">
        <authorList>
            <person name="Nowell W R."/>
        </authorList>
    </citation>
    <scope>NUCLEOTIDE SEQUENCE</scope>
</reference>
<sequence>MDNNTTEPTTSNNEQQDYQSTTLNADNMTRSFFLPIFPPKTSIITLGVNDHLLLANVPNSHLAQNQLLQRQQATNISDSSTLNNIDDTQEPFCLSAIDIKELSTRLQVNESIITCNANRLRVICERLLELHEYFRRKILARRDVALKEPTLNSKQMSLILEFFLQIDVDVFYMKTCRFRDAEPCLSMQGLFCNDESPKARYSMVPCGTANCPCCHSIENSSNHRFINGYTTYLNCPVTCTTSNIVYVMTCPCGQYEFIDSTSGTLPTALTYHRLVYNHMMHSFLTGTPIYHEMMTPQERYQHLIMKKMRLYQHSAHCPVAIQLFL</sequence>
<evidence type="ECO:0000313" key="1">
    <source>
        <dbReference type="EMBL" id="CAF2117422.1"/>
    </source>
</evidence>
<dbReference type="EMBL" id="CAJNRE010013230">
    <property type="protein sequence ID" value="CAF2117422.1"/>
    <property type="molecule type" value="Genomic_DNA"/>
</dbReference>
<dbReference type="Proteomes" id="UP000663824">
    <property type="component" value="Unassembled WGS sequence"/>
</dbReference>
<comment type="caution">
    <text evidence="1">The sequence shown here is derived from an EMBL/GenBank/DDBJ whole genome shotgun (WGS) entry which is preliminary data.</text>
</comment>
<gene>
    <name evidence="1" type="ORF">MBJ925_LOCUS25251</name>
</gene>
<proteinExistence type="predicted"/>
<feature type="non-terminal residue" evidence="1">
    <location>
        <position position="1"/>
    </location>
</feature>
<protein>
    <submittedName>
        <fullName evidence="1">Uncharacterized protein</fullName>
    </submittedName>
</protein>
<dbReference type="AlphaFoldDB" id="A0A816VTS2"/>